<name>A0ACB8BV92_9AGAM</name>
<protein>
    <submittedName>
        <fullName evidence="1">Ras-domain-containing protein</fullName>
    </submittedName>
</protein>
<proteinExistence type="predicted"/>
<organism evidence="1 2">
    <name type="scientific">Leucogyrophana mollusca</name>
    <dbReference type="NCBI Taxonomy" id="85980"/>
    <lineage>
        <taxon>Eukaryota</taxon>
        <taxon>Fungi</taxon>
        <taxon>Dikarya</taxon>
        <taxon>Basidiomycota</taxon>
        <taxon>Agaricomycotina</taxon>
        <taxon>Agaricomycetes</taxon>
        <taxon>Agaricomycetidae</taxon>
        <taxon>Boletales</taxon>
        <taxon>Boletales incertae sedis</taxon>
        <taxon>Leucogyrophana</taxon>
    </lineage>
</organism>
<comment type="caution">
    <text evidence="1">The sequence shown here is derived from an EMBL/GenBank/DDBJ whole genome shotgun (WGS) entry which is preliminary data.</text>
</comment>
<keyword evidence="2" id="KW-1185">Reference proteome</keyword>
<reference evidence="1" key="1">
    <citation type="journal article" date="2021" name="New Phytol.">
        <title>Evolutionary innovations through gain and loss of genes in the ectomycorrhizal Boletales.</title>
        <authorList>
            <person name="Wu G."/>
            <person name="Miyauchi S."/>
            <person name="Morin E."/>
            <person name="Kuo A."/>
            <person name="Drula E."/>
            <person name="Varga T."/>
            <person name="Kohler A."/>
            <person name="Feng B."/>
            <person name="Cao Y."/>
            <person name="Lipzen A."/>
            <person name="Daum C."/>
            <person name="Hundley H."/>
            <person name="Pangilinan J."/>
            <person name="Johnson J."/>
            <person name="Barry K."/>
            <person name="LaButti K."/>
            <person name="Ng V."/>
            <person name="Ahrendt S."/>
            <person name="Min B."/>
            <person name="Choi I.G."/>
            <person name="Park H."/>
            <person name="Plett J.M."/>
            <person name="Magnuson J."/>
            <person name="Spatafora J.W."/>
            <person name="Nagy L.G."/>
            <person name="Henrissat B."/>
            <person name="Grigoriev I.V."/>
            <person name="Yang Z.L."/>
            <person name="Xu J."/>
            <person name="Martin F.M."/>
        </authorList>
    </citation>
    <scope>NUCLEOTIDE SEQUENCE</scope>
    <source>
        <strain evidence="1">KUC20120723A-06</strain>
    </source>
</reference>
<dbReference type="EMBL" id="MU266349">
    <property type="protein sequence ID" value="KAH7928757.1"/>
    <property type="molecule type" value="Genomic_DNA"/>
</dbReference>
<evidence type="ECO:0000313" key="2">
    <source>
        <dbReference type="Proteomes" id="UP000790709"/>
    </source>
</evidence>
<accession>A0ACB8BV92</accession>
<dbReference type="Proteomes" id="UP000790709">
    <property type="component" value="Unassembled WGS sequence"/>
</dbReference>
<sequence length="207" mass="23376">MRYLRLLITGDEGVGKTSLASRFFLCQFVPDSDNHNPLDEAFRKQMVVGEERVFLDVLDGSYYEWGQNPFMPDVAPFFGGLAFRRLYIRDAGCFFIVYSVASRSSFENVATIYQEVFRTKDPELYPAIIVGAKCDLADSDREVSTSEGRHLAEVLGCEFIETSAKEDHNVTEAFTSLVKLFISRNPSQSVGHRSSPPRRHTARCVVI</sequence>
<gene>
    <name evidence="1" type="ORF">BV22DRAFT_1192553</name>
</gene>
<evidence type="ECO:0000313" key="1">
    <source>
        <dbReference type="EMBL" id="KAH7928757.1"/>
    </source>
</evidence>